<dbReference type="OMA" id="ISHREIG"/>
<reference evidence="7" key="2">
    <citation type="submission" date="2025-08" db="UniProtKB">
        <authorList>
            <consortium name="Ensembl"/>
        </authorList>
    </citation>
    <scope>IDENTIFICATION</scope>
</reference>
<keyword evidence="4" id="KW-0393">Immunoglobulin domain</keyword>
<evidence type="ECO:0000256" key="2">
    <source>
        <dbReference type="ARBA" id="ARBA00023157"/>
    </source>
</evidence>
<keyword evidence="2" id="KW-1015">Disulfide bond</keyword>
<dbReference type="GeneTree" id="ENSGT00960000186656"/>
<keyword evidence="3" id="KW-0325">Glycoprotein</keyword>
<dbReference type="SMART" id="SM00409">
    <property type="entry name" value="IG"/>
    <property type="match status" value="1"/>
</dbReference>
<reference evidence="7" key="3">
    <citation type="submission" date="2025-09" db="UniProtKB">
        <authorList>
            <consortium name="Ensembl"/>
        </authorList>
    </citation>
    <scope>IDENTIFICATION</scope>
</reference>
<evidence type="ECO:0000313" key="7">
    <source>
        <dbReference type="Ensembl" id="ENSCHIP00000000943.1"/>
    </source>
</evidence>
<reference evidence="7 8" key="1">
    <citation type="submission" date="2016-04" db="EMBL/GenBank/DDBJ databases">
        <title>Polished mammalian reference genomes with single-molecule sequencing and chromosome conformation capture applied to the Capra hircus genome.</title>
        <authorList>
            <person name="Bickhart D.M."/>
            <person name="Koren S."/>
            <person name="Rosen B."/>
            <person name="Hastie A."/>
            <person name="Liachko I."/>
            <person name="Sullivan S.T."/>
            <person name="Burton J."/>
            <person name="Sayre B.L."/>
            <person name="Huson H.J."/>
            <person name="Lee J."/>
            <person name="Lam E."/>
            <person name="Kelley C.M."/>
            <person name="Hutchison J.L."/>
            <person name="Zhou Y."/>
            <person name="Sun J."/>
            <person name="Crisa A."/>
            <person name="Schwartz J.C."/>
            <person name="Hammond J.A."/>
            <person name="Schroeder S.G."/>
            <person name="Liu G.E."/>
            <person name="Dunham M."/>
            <person name="Shendure J."/>
            <person name="Sonstegard T.S."/>
            <person name="Phillippy A.M."/>
            <person name="Van Tassell C.P."/>
            <person name="Smith T.P."/>
        </authorList>
    </citation>
    <scope>NUCLEOTIDE SEQUENCE [LARGE SCALE GENOMIC DNA]</scope>
</reference>
<dbReference type="InterPro" id="IPR003599">
    <property type="entry name" value="Ig_sub"/>
</dbReference>
<dbReference type="SMART" id="SM00406">
    <property type="entry name" value="IGv"/>
    <property type="match status" value="1"/>
</dbReference>
<dbReference type="Pfam" id="PF07654">
    <property type="entry name" value="C1-set"/>
    <property type="match status" value="1"/>
</dbReference>
<dbReference type="AlphaFoldDB" id="A0A452DMG4"/>
<dbReference type="FunFam" id="2.60.40.10:FF:000295">
    <property type="entry name" value="Tyrosine-protein phosphatase non-receptor type substrate 1"/>
    <property type="match status" value="1"/>
</dbReference>
<sequence length="356" mass="38819">MGFSRQEYWRSHKDGQITTLCFLPGASGKEELQEIQPERSVSVAAGETATLHCTVTSLSPVGPIMWFRGTGPGQELIYSPKEAPLPRVTNVVDATKRNNMDFSIRIRNITPADTGVYHCVKFQKREQGDMEFKSGPGTHLTVSAKPSPPMVSSPAVRATAEQTVSFLCKSYRFFPKNISLKWFKNGNELSASQTSVDPEEDGVSYSITSTTKLLLAPGDVHSQVICEVAHVTLQGSPPLRGTANLSETIRGRCPSYESKITPAPKTPASSFLASTLIENKDGTFNYTSWLLVSSSAHREAVVLTCKVEHDGQPAVTKNSTETSAPQKDQDTGGTTDEASTPMAWLLNIIFLKCSEW</sequence>
<keyword evidence="8" id="KW-1185">Reference proteome</keyword>
<evidence type="ECO:0000256" key="4">
    <source>
        <dbReference type="ARBA" id="ARBA00023319"/>
    </source>
</evidence>
<dbReference type="Pfam" id="PF07686">
    <property type="entry name" value="V-set"/>
    <property type="match status" value="1"/>
</dbReference>
<name>A0A452DMG4_CAPHI</name>
<feature type="domain" description="Ig-like" evidence="6">
    <location>
        <begin position="148"/>
        <end position="246"/>
    </location>
</feature>
<evidence type="ECO:0000256" key="3">
    <source>
        <dbReference type="ARBA" id="ARBA00023180"/>
    </source>
</evidence>
<evidence type="ECO:0000256" key="1">
    <source>
        <dbReference type="ARBA" id="ARBA00022729"/>
    </source>
</evidence>
<dbReference type="InterPro" id="IPR013783">
    <property type="entry name" value="Ig-like_fold"/>
</dbReference>
<keyword evidence="1" id="KW-0732">Signal</keyword>
<dbReference type="PROSITE" id="PS50835">
    <property type="entry name" value="IG_LIKE"/>
    <property type="match status" value="2"/>
</dbReference>
<dbReference type="InterPro" id="IPR036179">
    <property type="entry name" value="Ig-like_dom_sf"/>
</dbReference>
<dbReference type="Proteomes" id="UP000291000">
    <property type="component" value="Chromosome 13"/>
</dbReference>
<dbReference type="CDD" id="cd05772">
    <property type="entry name" value="IgC1_SIRP_domain_2"/>
    <property type="match status" value="1"/>
</dbReference>
<dbReference type="Ensembl" id="ENSCHIT00000001890.1">
    <property type="protein sequence ID" value="ENSCHIP00000000943.1"/>
    <property type="gene ID" value="ENSCHIG00000001274.1"/>
</dbReference>
<dbReference type="Gene3D" id="2.60.40.10">
    <property type="entry name" value="Immunoglobulins"/>
    <property type="match status" value="3"/>
</dbReference>
<dbReference type="EMBL" id="LWLT01000014">
    <property type="status" value="NOT_ANNOTATED_CDS"/>
    <property type="molecule type" value="Genomic_DNA"/>
</dbReference>
<evidence type="ECO:0000256" key="5">
    <source>
        <dbReference type="SAM" id="MobiDB-lite"/>
    </source>
</evidence>
<dbReference type="SUPFAM" id="SSF48726">
    <property type="entry name" value="Immunoglobulin"/>
    <property type="match status" value="3"/>
</dbReference>
<dbReference type="InterPro" id="IPR003597">
    <property type="entry name" value="Ig_C1-set"/>
</dbReference>
<feature type="domain" description="Ig-like" evidence="6">
    <location>
        <begin position="24"/>
        <end position="119"/>
    </location>
</feature>
<dbReference type="SMART" id="SM00407">
    <property type="entry name" value="IGc1"/>
    <property type="match status" value="1"/>
</dbReference>
<dbReference type="Bgee" id="ENSCHIG00000001274">
    <property type="expression patterns" value="Expressed in ileum and 1 other cell type or tissue"/>
</dbReference>
<dbReference type="STRING" id="9925.ENSCHIP00000000943"/>
<evidence type="ECO:0000313" key="8">
    <source>
        <dbReference type="Proteomes" id="UP000291000"/>
    </source>
</evidence>
<accession>A0A452DMG4</accession>
<proteinExistence type="predicted"/>
<dbReference type="PANTHER" id="PTHR19971">
    <property type="entry name" value="SIGNAL-REGULATORY PROTEIN BETA"/>
    <property type="match status" value="1"/>
</dbReference>
<dbReference type="FunFam" id="2.60.40.10:FF:000490">
    <property type="entry name" value="Signal-regulatory protein beta 1"/>
    <property type="match status" value="1"/>
</dbReference>
<organism evidence="7 8">
    <name type="scientific">Capra hircus</name>
    <name type="common">Goat</name>
    <dbReference type="NCBI Taxonomy" id="9925"/>
    <lineage>
        <taxon>Eukaryota</taxon>
        <taxon>Metazoa</taxon>
        <taxon>Chordata</taxon>
        <taxon>Craniata</taxon>
        <taxon>Vertebrata</taxon>
        <taxon>Euteleostomi</taxon>
        <taxon>Mammalia</taxon>
        <taxon>Eutheria</taxon>
        <taxon>Laurasiatheria</taxon>
        <taxon>Artiodactyla</taxon>
        <taxon>Ruminantia</taxon>
        <taxon>Pecora</taxon>
        <taxon>Bovidae</taxon>
        <taxon>Caprinae</taxon>
        <taxon>Capra</taxon>
    </lineage>
</organism>
<dbReference type="InterPro" id="IPR051755">
    <property type="entry name" value="Ig-like_CS_Receptor"/>
</dbReference>
<feature type="compositionally biased region" description="Polar residues" evidence="5">
    <location>
        <begin position="315"/>
        <end position="338"/>
    </location>
</feature>
<protein>
    <recommendedName>
        <fullName evidence="6">Ig-like domain-containing protein</fullName>
    </recommendedName>
</protein>
<dbReference type="InterPro" id="IPR007110">
    <property type="entry name" value="Ig-like_dom"/>
</dbReference>
<evidence type="ECO:0000259" key="6">
    <source>
        <dbReference type="PROSITE" id="PS50835"/>
    </source>
</evidence>
<feature type="region of interest" description="Disordered" evidence="5">
    <location>
        <begin position="313"/>
        <end position="338"/>
    </location>
</feature>
<dbReference type="InterPro" id="IPR013106">
    <property type="entry name" value="Ig_V-set"/>
</dbReference>